<dbReference type="Pfam" id="PF00455">
    <property type="entry name" value="DeoRC"/>
    <property type="match status" value="1"/>
</dbReference>
<sequence length="255" mass="27723">MVTIKDVAARAGVSPATVSRVLNGVPTVDMEIAARVRQAASELDYHPNEAGRNLRMRIDSTFGPEFAVRSREHLAAKRKIAERAALLVSSNDTIGLDSGSTVSMMCPYLPSGVLIYTNSLAVLQPAARRGIAVNLAPGRYVPEMAAVFGSDTDAYFRERRLQRYFLSSAKVDVRRGLYNFNPLTTTVKLAAMERADMSILLVHHEKFCDAGLDAYAPLTRVDLLITDYIPAPYRDVVLASGVPVIEVQPQAGDGA</sequence>
<name>A0A1I7K0G2_9BACL</name>
<dbReference type="InterPro" id="IPR000843">
    <property type="entry name" value="HTH_LacI"/>
</dbReference>
<dbReference type="InterPro" id="IPR014036">
    <property type="entry name" value="DeoR-like_C"/>
</dbReference>
<dbReference type="GO" id="GO:0003677">
    <property type="term" value="F:DNA binding"/>
    <property type="evidence" value="ECO:0007669"/>
    <property type="project" value="UniProtKB-KW"/>
</dbReference>
<reference evidence="3" key="1">
    <citation type="submission" date="2016-10" db="EMBL/GenBank/DDBJ databases">
        <authorList>
            <person name="Varghese N."/>
        </authorList>
    </citation>
    <scope>NUCLEOTIDE SEQUENCE [LARGE SCALE GENOMIC DNA]</scope>
    <source>
        <strain evidence="3">DSM 17980</strain>
    </source>
</reference>
<evidence type="ECO:0000313" key="3">
    <source>
        <dbReference type="Proteomes" id="UP000183508"/>
    </source>
</evidence>
<accession>A0A1I7K0G2</accession>
<dbReference type="SMART" id="SM00354">
    <property type="entry name" value="HTH_LACI"/>
    <property type="match status" value="1"/>
</dbReference>
<dbReference type="AlphaFoldDB" id="A0A1I7K0G2"/>
<protein>
    <submittedName>
        <fullName evidence="2">DNA-binding transcriptional regulator of sugar metabolism, DeoR/GlpR family</fullName>
    </submittedName>
</protein>
<dbReference type="SUPFAM" id="SSF47413">
    <property type="entry name" value="lambda repressor-like DNA-binding domains"/>
    <property type="match status" value="1"/>
</dbReference>
<dbReference type="STRING" id="392015.SAMN05421543_1132"/>
<dbReference type="InterPro" id="IPR037171">
    <property type="entry name" value="NagB/RpiA_transferase-like"/>
</dbReference>
<evidence type="ECO:0000313" key="2">
    <source>
        <dbReference type="EMBL" id="SFU90923.1"/>
    </source>
</evidence>
<dbReference type="Gene3D" id="1.10.260.40">
    <property type="entry name" value="lambda repressor-like DNA-binding domains"/>
    <property type="match status" value="1"/>
</dbReference>
<dbReference type="GO" id="GO:0006355">
    <property type="term" value="P:regulation of DNA-templated transcription"/>
    <property type="evidence" value="ECO:0007669"/>
    <property type="project" value="InterPro"/>
</dbReference>
<dbReference type="PANTHER" id="PTHR30363">
    <property type="entry name" value="HTH-TYPE TRANSCRIPTIONAL REGULATOR SRLR-RELATED"/>
    <property type="match status" value="1"/>
</dbReference>
<evidence type="ECO:0000259" key="1">
    <source>
        <dbReference type="PROSITE" id="PS50932"/>
    </source>
</evidence>
<dbReference type="PROSITE" id="PS00356">
    <property type="entry name" value="HTH_LACI_1"/>
    <property type="match status" value="1"/>
</dbReference>
<dbReference type="InterPro" id="IPR050313">
    <property type="entry name" value="Carb_Metab_HTH_regulators"/>
</dbReference>
<dbReference type="Gene3D" id="3.40.50.1360">
    <property type="match status" value="1"/>
</dbReference>
<dbReference type="eggNOG" id="COG1349">
    <property type="taxonomic scope" value="Bacteria"/>
</dbReference>
<organism evidence="2 3">
    <name type="scientific">Alicyclobacillus macrosporangiidus</name>
    <dbReference type="NCBI Taxonomy" id="392015"/>
    <lineage>
        <taxon>Bacteria</taxon>
        <taxon>Bacillati</taxon>
        <taxon>Bacillota</taxon>
        <taxon>Bacilli</taxon>
        <taxon>Bacillales</taxon>
        <taxon>Alicyclobacillaceae</taxon>
        <taxon>Alicyclobacillus</taxon>
    </lineage>
</organism>
<dbReference type="EMBL" id="FPBV01000013">
    <property type="protein sequence ID" value="SFU90923.1"/>
    <property type="molecule type" value="Genomic_DNA"/>
</dbReference>
<dbReference type="PANTHER" id="PTHR30363:SF44">
    <property type="entry name" value="AGA OPERON TRANSCRIPTIONAL REPRESSOR-RELATED"/>
    <property type="match status" value="1"/>
</dbReference>
<dbReference type="SMART" id="SM01134">
    <property type="entry name" value="DeoRC"/>
    <property type="match status" value="1"/>
</dbReference>
<dbReference type="PROSITE" id="PS50932">
    <property type="entry name" value="HTH_LACI_2"/>
    <property type="match status" value="1"/>
</dbReference>
<dbReference type="RefSeq" id="WP_074953278.1">
    <property type="nucleotide sequence ID" value="NZ_FPBV01000013.1"/>
</dbReference>
<proteinExistence type="predicted"/>
<dbReference type="SUPFAM" id="SSF100950">
    <property type="entry name" value="NagB/RpiA/CoA transferase-like"/>
    <property type="match status" value="1"/>
</dbReference>
<dbReference type="Proteomes" id="UP000183508">
    <property type="component" value="Unassembled WGS sequence"/>
</dbReference>
<feature type="domain" description="HTH lacI-type" evidence="1">
    <location>
        <begin position="2"/>
        <end position="56"/>
    </location>
</feature>
<gene>
    <name evidence="2" type="ORF">SAMN05421543_1132</name>
</gene>
<keyword evidence="3" id="KW-1185">Reference proteome</keyword>
<dbReference type="Pfam" id="PF00356">
    <property type="entry name" value="LacI"/>
    <property type="match status" value="1"/>
</dbReference>
<keyword evidence="2" id="KW-0238">DNA-binding</keyword>
<dbReference type="InterPro" id="IPR010982">
    <property type="entry name" value="Lambda_DNA-bd_dom_sf"/>
</dbReference>
<dbReference type="PRINTS" id="PR00036">
    <property type="entry name" value="HTHLACI"/>
</dbReference>
<dbReference type="CDD" id="cd01392">
    <property type="entry name" value="HTH_LacI"/>
    <property type="match status" value="1"/>
</dbReference>